<dbReference type="Gene3D" id="1.10.10.10">
    <property type="entry name" value="Winged helix-like DNA-binding domain superfamily/Winged helix DNA-binding domain"/>
    <property type="match status" value="1"/>
</dbReference>
<dbReference type="Proteomes" id="UP000277896">
    <property type="component" value="Chromosome"/>
</dbReference>
<dbReference type="Pfam" id="PF01047">
    <property type="entry name" value="MarR"/>
    <property type="match status" value="1"/>
</dbReference>
<dbReference type="EMBL" id="BDOR01000015">
    <property type="protein sequence ID" value="GBF02804.1"/>
    <property type="molecule type" value="Genomic_DNA"/>
</dbReference>
<dbReference type="InterPro" id="IPR036388">
    <property type="entry name" value="WH-like_DNA-bd_sf"/>
</dbReference>
<dbReference type="PROSITE" id="PS50995">
    <property type="entry name" value="HTH_MARR_2"/>
    <property type="match status" value="1"/>
</dbReference>
<dbReference type="GO" id="GO:0003677">
    <property type="term" value="F:DNA binding"/>
    <property type="evidence" value="ECO:0007669"/>
    <property type="project" value="UniProtKB-KW"/>
</dbReference>
<keyword evidence="8" id="KW-1185">Reference proteome</keyword>
<dbReference type="Proteomes" id="UP000292648">
    <property type="component" value="Unassembled WGS sequence"/>
</dbReference>
<gene>
    <name evidence="6" type="primary">marR_18</name>
    <name evidence="7" type="ORF">EUZ87_11665</name>
    <name evidence="5" type="ORF">LP667_12035</name>
    <name evidence="6" type="ORF">LPPLD21_02354</name>
</gene>
<evidence type="ECO:0000256" key="2">
    <source>
        <dbReference type="ARBA" id="ARBA00023125"/>
    </source>
</evidence>
<proteinExistence type="predicted"/>
<sequence>MALEEYPIGKAIINLVSAHRHVTTSKIAGIGLHAGQDLILLSLLEQDGQSQNALVKQLCVNHSAVAKSVSRMQKKGIVSTQKSEIDRRITLVFLTDSGRQLAQQAQAIWENVEQLAFKNLNAADRANFLRLIATVQQNFETNSEHDS</sequence>
<evidence type="ECO:0000313" key="8">
    <source>
        <dbReference type="Proteomes" id="UP000236162"/>
    </source>
</evidence>
<dbReference type="InterPro" id="IPR000835">
    <property type="entry name" value="HTH_MarR-typ"/>
</dbReference>
<dbReference type="SUPFAM" id="SSF46785">
    <property type="entry name" value="Winged helix' DNA-binding domain"/>
    <property type="match status" value="1"/>
</dbReference>
<dbReference type="GO" id="GO:0003700">
    <property type="term" value="F:DNA-binding transcription factor activity"/>
    <property type="evidence" value="ECO:0007669"/>
    <property type="project" value="InterPro"/>
</dbReference>
<evidence type="ECO:0000256" key="1">
    <source>
        <dbReference type="ARBA" id="ARBA00023015"/>
    </source>
</evidence>
<organism evidence="7 10">
    <name type="scientific">Lactiplantibacillus paraplantarum</name>
    <dbReference type="NCBI Taxonomy" id="60520"/>
    <lineage>
        <taxon>Bacteria</taxon>
        <taxon>Bacillati</taxon>
        <taxon>Bacillota</taxon>
        <taxon>Bacilli</taxon>
        <taxon>Lactobacillales</taxon>
        <taxon>Lactobacillaceae</taxon>
        <taxon>Lactiplantibacillus</taxon>
    </lineage>
</organism>
<keyword evidence="2" id="KW-0238">DNA-binding</keyword>
<dbReference type="SMART" id="SM00347">
    <property type="entry name" value="HTH_MARR"/>
    <property type="match status" value="1"/>
</dbReference>
<evidence type="ECO:0000313" key="5">
    <source>
        <dbReference type="EMBL" id="AYJ39484.1"/>
    </source>
</evidence>
<evidence type="ECO:0000256" key="3">
    <source>
        <dbReference type="ARBA" id="ARBA00023163"/>
    </source>
</evidence>
<accession>A0A2I9CNN1</accession>
<evidence type="ECO:0000313" key="7">
    <source>
        <dbReference type="EMBL" id="TBX40047.1"/>
    </source>
</evidence>
<dbReference type="Proteomes" id="UP000236162">
    <property type="component" value="Unassembled WGS sequence"/>
</dbReference>
<dbReference type="EMBL" id="SEHH01000084">
    <property type="protein sequence ID" value="TBX40047.1"/>
    <property type="molecule type" value="Genomic_DNA"/>
</dbReference>
<protein>
    <submittedName>
        <fullName evidence="7">MarR family transcriptional regulator</fullName>
    </submittedName>
</protein>
<reference evidence="5 9" key="2">
    <citation type="submission" date="2018-10" db="EMBL/GenBank/DDBJ databases">
        <title>Genome seuquencing of Lactobacillus species.</title>
        <authorList>
            <person name="Baek C."/>
            <person name="Yi H."/>
        </authorList>
    </citation>
    <scope>NUCLEOTIDE SEQUENCE [LARGE SCALE GENOMIC DNA]</scope>
    <source>
        <strain evidence="5 9">DSM 10667</strain>
    </source>
</reference>
<name>A0A2I9CNN1_9LACO</name>
<evidence type="ECO:0000313" key="9">
    <source>
        <dbReference type="Proteomes" id="UP000277896"/>
    </source>
</evidence>
<evidence type="ECO:0000259" key="4">
    <source>
        <dbReference type="PROSITE" id="PS50995"/>
    </source>
</evidence>
<dbReference type="RefSeq" id="WP_021730931.1">
    <property type="nucleotide sequence ID" value="NZ_AVAI01000068.1"/>
</dbReference>
<dbReference type="PANTHER" id="PTHR42756:SF1">
    <property type="entry name" value="TRANSCRIPTIONAL REPRESSOR OF EMRAB OPERON"/>
    <property type="match status" value="1"/>
</dbReference>
<keyword evidence="1" id="KW-0805">Transcription regulation</keyword>
<dbReference type="AlphaFoldDB" id="A0A2I9CNN1"/>
<dbReference type="EMBL" id="CP032744">
    <property type="protein sequence ID" value="AYJ39484.1"/>
    <property type="molecule type" value="Genomic_DNA"/>
</dbReference>
<feature type="domain" description="HTH marR-type" evidence="4">
    <location>
        <begin position="1"/>
        <end position="137"/>
    </location>
</feature>
<keyword evidence="3" id="KW-0804">Transcription</keyword>
<evidence type="ECO:0000313" key="6">
    <source>
        <dbReference type="EMBL" id="GBF02804.1"/>
    </source>
</evidence>
<reference evidence="7 10" key="3">
    <citation type="submission" date="2019-01" db="EMBL/GenBank/DDBJ databases">
        <title>Draft genome sequence of Lactobacillus paraplantarum OSY-TC318, a Producer of the novel lantibiotic Paraplantaracin TC318.</title>
        <authorList>
            <person name="Hussein W.E."/>
            <person name="Huang E."/>
            <person name="Yousef A.E."/>
        </authorList>
    </citation>
    <scope>NUCLEOTIDE SEQUENCE [LARGE SCALE GENOMIC DNA]</scope>
    <source>
        <strain evidence="7 10">OSY-TC318</strain>
    </source>
</reference>
<reference evidence="6 8" key="1">
    <citation type="submission" date="2017-04" db="EMBL/GenBank/DDBJ databases">
        <title>In vitro and in silico characterization of Lactobacillus paraplantarum D2-1, a starter culture for soymilk fermentation.</title>
        <authorList>
            <person name="Endo A."/>
            <person name="Sasaki F."/>
            <person name="Maeno S."/>
            <person name="Kanesaki Y."/>
            <person name="Kubota E."/>
            <person name="Torres G.A."/>
            <person name="Tomita S."/>
            <person name="Nakagawa J."/>
        </authorList>
    </citation>
    <scope>NUCLEOTIDE SEQUENCE [LARGE SCALE GENOMIC DNA]</scope>
    <source>
        <strain evidence="6 8">D2-1</strain>
    </source>
</reference>
<dbReference type="PANTHER" id="PTHR42756">
    <property type="entry name" value="TRANSCRIPTIONAL REGULATOR, MARR"/>
    <property type="match status" value="1"/>
</dbReference>
<evidence type="ECO:0000313" key="10">
    <source>
        <dbReference type="Proteomes" id="UP000292648"/>
    </source>
</evidence>
<dbReference type="InterPro" id="IPR036390">
    <property type="entry name" value="WH_DNA-bd_sf"/>
</dbReference>